<reference evidence="1 2" key="1">
    <citation type="journal article" date="2022" name="G3 (Bethesda)">
        <title>Enemy or ally: a genomic approach to elucidate the lifestyle of Phyllosticta citrichinaensis.</title>
        <authorList>
            <person name="Buijs V.A."/>
            <person name="Groenewald J.Z."/>
            <person name="Haridas S."/>
            <person name="LaButti K.M."/>
            <person name="Lipzen A."/>
            <person name="Martin F.M."/>
            <person name="Barry K."/>
            <person name="Grigoriev I.V."/>
            <person name="Crous P.W."/>
            <person name="Seidl M.F."/>
        </authorList>
    </citation>
    <scope>NUCLEOTIDE SEQUENCE [LARGE SCALE GENOMIC DNA]</scope>
    <source>
        <strain evidence="1 2">CBS 129764</strain>
    </source>
</reference>
<sequence>MATPRPESPLRSLYDEISCCKAGSPVVVSWKASKDSSPTYIGHRLPTPTTKANIKATLSMSDISSFQSRSFHVKLRIPLHLEGWGGNKVDVFLDIGGECLRGVETTLYTNMDPADDNSGPGCRECGCKCRFKGPAEGRDNVKIRRRSELPNQVRRAFTYADELEDDVIEVELSLTIKESPRPTIIGPNRDIPVPSTIASSCLYRYMEDLAEATEITVFLEKESVPSVVPLSRLSDSLIFESFFETDNWGNILLGQ</sequence>
<dbReference type="Proteomes" id="UP001456524">
    <property type="component" value="Unassembled WGS sequence"/>
</dbReference>
<organism evidence="1 2">
    <name type="scientific">Phyllosticta citrichinensis</name>
    <dbReference type="NCBI Taxonomy" id="1130410"/>
    <lineage>
        <taxon>Eukaryota</taxon>
        <taxon>Fungi</taxon>
        <taxon>Dikarya</taxon>
        <taxon>Ascomycota</taxon>
        <taxon>Pezizomycotina</taxon>
        <taxon>Dothideomycetes</taxon>
        <taxon>Dothideomycetes incertae sedis</taxon>
        <taxon>Botryosphaeriales</taxon>
        <taxon>Phyllostictaceae</taxon>
        <taxon>Phyllosticta</taxon>
    </lineage>
</organism>
<protein>
    <submittedName>
        <fullName evidence="1">Uncharacterized protein</fullName>
    </submittedName>
</protein>
<proteinExistence type="predicted"/>
<dbReference type="EMBL" id="JBBWUH010000003">
    <property type="protein sequence ID" value="KAK8173265.1"/>
    <property type="molecule type" value="Genomic_DNA"/>
</dbReference>
<evidence type="ECO:0000313" key="2">
    <source>
        <dbReference type="Proteomes" id="UP001456524"/>
    </source>
</evidence>
<accession>A0ABR1XY77</accession>
<gene>
    <name evidence="1" type="ORF">IWX90DRAFT_137181</name>
</gene>
<name>A0ABR1XY77_9PEZI</name>
<evidence type="ECO:0000313" key="1">
    <source>
        <dbReference type="EMBL" id="KAK8173265.1"/>
    </source>
</evidence>
<comment type="caution">
    <text evidence="1">The sequence shown here is derived from an EMBL/GenBank/DDBJ whole genome shotgun (WGS) entry which is preliminary data.</text>
</comment>
<keyword evidence="2" id="KW-1185">Reference proteome</keyword>